<gene>
    <name evidence="2" type="ORF">DPMN_014195</name>
</gene>
<protein>
    <submittedName>
        <fullName evidence="2">Uncharacterized protein</fullName>
    </submittedName>
</protein>
<keyword evidence="3" id="KW-1185">Reference proteome</keyword>
<dbReference type="EMBL" id="JAIWYP010000001">
    <property type="protein sequence ID" value="KAH3890124.1"/>
    <property type="molecule type" value="Genomic_DNA"/>
</dbReference>
<reference evidence="2" key="2">
    <citation type="submission" date="2020-11" db="EMBL/GenBank/DDBJ databases">
        <authorList>
            <person name="McCartney M.A."/>
            <person name="Auch B."/>
            <person name="Kono T."/>
            <person name="Mallez S."/>
            <person name="Becker A."/>
            <person name="Gohl D.M."/>
            <person name="Silverstein K.A.T."/>
            <person name="Koren S."/>
            <person name="Bechman K.B."/>
            <person name="Herman A."/>
            <person name="Abrahante J.E."/>
            <person name="Garbe J."/>
        </authorList>
    </citation>
    <scope>NUCLEOTIDE SEQUENCE</scope>
    <source>
        <strain evidence="2">Duluth1</strain>
        <tissue evidence="2">Whole animal</tissue>
    </source>
</reference>
<sequence>MADKCPHWDFRLFQFAINPDTYRKNNSQFIAPPGALPCAMAPRRMRRTEQLRQRRGKPERPVLQAQLETSHSSPLYKNIPCQDRPQQPFAHTQTKPVSDPKMTCVVLVELTDERMNNPNC</sequence>
<feature type="region of interest" description="Disordered" evidence="1">
    <location>
        <begin position="67"/>
        <end position="97"/>
    </location>
</feature>
<evidence type="ECO:0000256" key="1">
    <source>
        <dbReference type="SAM" id="MobiDB-lite"/>
    </source>
</evidence>
<evidence type="ECO:0000313" key="2">
    <source>
        <dbReference type="EMBL" id="KAH3890124.1"/>
    </source>
</evidence>
<proteinExistence type="predicted"/>
<dbReference type="Proteomes" id="UP000828390">
    <property type="component" value="Unassembled WGS sequence"/>
</dbReference>
<reference evidence="2" key="1">
    <citation type="journal article" date="2019" name="bioRxiv">
        <title>The Genome of the Zebra Mussel, Dreissena polymorpha: A Resource for Invasive Species Research.</title>
        <authorList>
            <person name="McCartney M.A."/>
            <person name="Auch B."/>
            <person name="Kono T."/>
            <person name="Mallez S."/>
            <person name="Zhang Y."/>
            <person name="Obille A."/>
            <person name="Becker A."/>
            <person name="Abrahante J.E."/>
            <person name="Garbe J."/>
            <person name="Badalamenti J.P."/>
            <person name="Herman A."/>
            <person name="Mangelson H."/>
            <person name="Liachko I."/>
            <person name="Sullivan S."/>
            <person name="Sone E.D."/>
            <person name="Koren S."/>
            <person name="Silverstein K.A.T."/>
            <person name="Beckman K.B."/>
            <person name="Gohl D.M."/>
        </authorList>
    </citation>
    <scope>NUCLEOTIDE SEQUENCE</scope>
    <source>
        <strain evidence="2">Duluth1</strain>
        <tissue evidence="2">Whole animal</tissue>
    </source>
</reference>
<name>A0A9D4NAB1_DREPO</name>
<accession>A0A9D4NAB1</accession>
<organism evidence="2 3">
    <name type="scientific">Dreissena polymorpha</name>
    <name type="common">Zebra mussel</name>
    <name type="synonym">Mytilus polymorpha</name>
    <dbReference type="NCBI Taxonomy" id="45954"/>
    <lineage>
        <taxon>Eukaryota</taxon>
        <taxon>Metazoa</taxon>
        <taxon>Spiralia</taxon>
        <taxon>Lophotrochozoa</taxon>
        <taxon>Mollusca</taxon>
        <taxon>Bivalvia</taxon>
        <taxon>Autobranchia</taxon>
        <taxon>Heteroconchia</taxon>
        <taxon>Euheterodonta</taxon>
        <taxon>Imparidentia</taxon>
        <taxon>Neoheterodontei</taxon>
        <taxon>Myida</taxon>
        <taxon>Dreissenoidea</taxon>
        <taxon>Dreissenidae</taxon>
        <taxon>Dreissena</taxon>
    </lineage>
</organism>
<dbReference type="AlphaFoldDB" id="A0A9D4NAB1"/>
<evidence type="ECO:0000313" key="3">
    <source>
        <dbReference type="Proteomes" id="UP000828390"/>
    </source>
</evidence>
<comment type="caution">
    <text evidence="2">The sequence shown here is derived from an EMBL/GenBank/DDBJ whole genome shotgun (WGS) entry which is preliminary data.</text>
</comment>